<dbReference type="InterPro" id="IPR002986">
    <property type="entry name" value="DAP_deCOOHase_LysA"/>
</dbReference>
<dbReference type="PANTHER" id="PTHR43727">
    <property type="entry name" value="DIAMINOPIMELATE DECARBOXYLASE"/>
    <property type="match status" value="1"/>
</dbReference>
<feature type="binding site" evidence="12">
    <location>
        <begin position="290"/>
        <end position="293"/>
    </location>
    <ligand>
        <name>pyridoxal 5'-phosphate</name>
        <dbReference type="ChEBI" id="CHEBI:597326"/>
    </ligand>
</feature>
<protein>
    <recommendedName>
        <fullName evidence="11 12">Diaminopimelate decarboxylase</fullName>
        <shortName evidence="12">DAP decarboxylase</shortName>
        <shortName evidence="12">DAPDC</shortName>
        <ecNumber evidence="10 12">4.1.1.20</ecNumber>
    </recommendedName>
</protein>
<keyword evidence="2 12" id="KW-0028">Amino-acid biosynthesis</keyword>
<dbReference type="CDD" id="cd06828">
    <property type="entry name" value="PLPDE_III_DapDC"/>
    <property type="match status" value="1"/>
</dbReference>
<reference evidence="17 18" key="1">
    <citation type="submission" date="2015-09" db="EMBL/GenBank/DDBJ databases">
        <authorList>
            <consortium name="Pathogen Informatics"/>
        </authorList>
    </citation>
    <scope>NUCLEOTIDE SEQUENCE [LARGE SCALE GENOMIC DNA]</scope>
    <source>
        <strain evidence="17 18">2789STDY5834856</strain>
    </source>
</reference>
<dbReference type="SUPFAM" id="SSF50621">
    <property type="entry name" value="Alanine racemase C-terminal domain-like"/>
    <property type="match status" value="1"/>
</dbReference>
<dbReference type="PANTHER" id="PTHR43727:SF2">
    <property type="entry name" value="GROUP IV DECARBOXYLASE"/>
    <property type="match status" value="1"/>
</dbReference>
<sequence length="433" mass="49025">MNLFGTMKKNQNGNLEIGNCDVVYLAKEYGTPLYVVDEELVRRNCRVFNDNFKGKGIKTEVIYASKAFLNLAICKVIEEEGLSLDVVSGGELYTAIRSKFPLSRVYMHGNNKTEEELRLAIESGIGRIVVDNRDELDLIEYLCNELDKKIEVLLRVNPGVDAHTHEYIQTSKNDSKFGESIFSEDIYEVVRKFMNSERVTLRGFHCHIGSQIFQETSFYMSVSVMVDFISKIKEKCDFITRELNMGGGFGVYYSDGDVPIELSNFLNNMVISIKEECEKHNLLIPKIMIEPGRSIIANAGTTLYKVGGTKKTYGDKNYIFVDGGMTDNIRTALYDAKYEAVVANKFDNKEKIEYTIAGKCCESGDIIVKDIMLPKVERNDILAVLSTGAYNYSMASNYNRIPRPAVVFVRDGIARIAVKRESYEDILKNDVMF</sequence>
<evidence type="ECO:0000256" key="6">
    <source>
        <dbReference type="ARBA" id="ARBA00023239"/>
    </source>
</evidence>
<feature type="binding site" evidence="12">
    <location>
        <position position="293"/>
    </location>
    <ligand>
        <name>substrate</name>
    </ligand>
</feature>
<evidence type="ECO:0000256" key="11">
    <source>
        <dbReference type="ARBA" id="ARBA00074972"/>
    </source>
</evidence>
<evidence type="ECO:0000256" key="8">
    <source>
        <dbReference type="ARBA" id="ARBA00060643"/>
    </source>
</evidence>
<dbReference type="Proteomes" id="UP000095594">
    <property type="component" value="Unassembled WGS sequence"/>
</dbReference>
<dbReference type="FunFam" id="3.20.20.10:FF:000003">
    <property type="entry name" value="Diaminopimelate decarboxylase"/>
    <property type="match status" value="1"/>
</dbReference>
<comment type="catalytic activity">
    <reaction evidence="7 12 14">
        <text>meso-2,6-diaminopimelate + H(+) = L-lysine + CO2</text>
        <dbReference type="Rhea" id="RHEA:15101"/>
        <dbReference type="ChEBI" id="CHEBI:15378"/>
        <dbReference type="ChEBI" id="CHEBI:16526"/>
        <dbReference type="ChEBI" id="CHEBI:32551"/>
        <dbReference type="ChEBI" id="CHEBI:57791"/>
        <dbReference type="EC" id="4.1.1.20"/>
    </reaction>
</comment>
<dbReference type="InterPro" id="IPR009006">
    <property type="entry name" value="Ala_racemase/Decarboxylase_C"/>
</dbReference>
<comment type="function">
    <text evidence="12">Specifically catalyzes the decarboxylation of meso-diaminopimelate (meso-DAP) to L-lysine.</text>
</comment>
<keyword evidence="5 12" id="KW-0457">Lysine biosynthesis</keyword>
<evidence type="ECO:0000256" key="13">
    <source>
        <dbReference type="PIRSR" id="PIRSR600183-50"/>
    </source>
</evidence>
<evidence type="ECO:0000256" key="14">
    <source>
        <dbReference type="RuleBase" id="RU003738"/>
    </source>
</evidence>
<dbReference type="SUPFAM" id="SSF51419">
    <property type="entry name" value="PLP-binding barrel"/>
    <property type="match status" value="1"/>
</dbReference>
<keyword evidence="4 12" id="KW-0663">Pyridoxal phosphate</keyword>
<comment type="cofactor">
    <cofactor evidence="1 12 13 14">
        <name>pyridoxal 5'-phosphate</name>
        <dbReference type="ChEBI" id="CHEBI:597326"/>
    </cofactor>
</comment>
<feature type="binding site" evidence="12">
    <location>
        <position position="334"/>
    </location>
    <ligand>
        <name>substrate</name>
    </ligand>
</feature>
<accession>A0A174DYW6</accession>
<dbReference type="RefSeq" id="WP_055264907.1">
    <property type="nucleotide sequence ID" value="NZ_CABIXQ010000007.1"/>
</dbReference>
<evidence type="ECO:0000259" key="16">
    <source>
        <dbReference type="Pfam" id="PF02784"/>
    </source>
</evidence>
<feature type="binding site" evidence="12">
    <location>
        <position position="248"/>
    </location>
    <ligand>
        <name>pyridoxal 5'-phosphate</name>
        <dbReference type="ChEBI" id="CHEBI:597326"/>
    </ligand>
</feature>
<dbReference type="FunFam" id="2.40.37.10:FF:000003">
    <property type="entry name" value="Diaminopimelate decarboxylase"/>
    <property type="match status" value="1"/>
</dbReference>
<dbReference type="EC" id="4.1.1.20" evidence="10 12"/>
<evidence type="ECO:0000256" key="12">
    <source>
        <dbReference type="HAMAP-Rule" id="MF_02120"/>
    </source>
</evidence>
<feature type="binding site" evidence="12">
    <location>
        <position position="362"/>
    </location>
    <ligand>
        <name>substrate</name>
    </ligand>
</feature>
<dbReference type="GO" id="GO:0009089">
    <property type="term" value="P:lysine biosynthetic process via diaminopimelate"/>
    <property type="evidence" value="ECO:0007669"/>
    <property type="project" value="UniProtKB-UniRule"/>
</dbReference>
<dbReference type="UniPathway" id="UPA00034">
    <property type="reaction ID" value="UER00027"/>
</dbReference>
<evidence type="ECO:0000256" key="5">
    <source>
        <dbReference type="ARBA" id="ARBA00023154"/>
    </source>
</evidence>
<dbReference type="Pfam" id="PF00278">
    <property type="entry name" value="Orn_DAP_Arg_deC"/>
    <property type="match status" value="1"/>
</dbReference>
<dbReference type="InterPro" id="IPR029066">
    <property type="entry name" value="PLP-binding_barrel"/>
</dbReference>
<dbReference type="Pfam" id="PF02784">
    <property type="entry name" value="Orn_Arg_deC_N"/>
    <property type="match status" value="1"/>
</dbReference>
<evidence type="ECO:0000256" key="9">
    <source>
        <dbReference type="ARBA" id="ARBA00060983"/>
    </source>
</evidence>
<evidence type="ECO:0000313" key="17">
    <source>
        <dbReference type="EMBL" id="CUO30407.1"/>
    </source>
</evidence>
<gene>
    <name evidence="12 17" type="primary">lysA</name>
    <name evidence="17" type="ORF">ERS852471_01318</name>
</gene>
<feature type="domain" description="Orn/DAP/Arg decarboxylase 2 N-terminal" evidence="16">
    <location>
        <begin position="41"/>
        <end position="297"/>
    </location>
</feature>
<evidence type="ECO:0000256" key="4">
    <source>
        <dbReference type="ARBA" id="ARBA00022898"/>
    </source>
</evidence>
<dbReference type="InterPro" id="IPR022643">
    <property type="entry name" value="De-COase2_C"/>
</dbReference>
<evidence type="ECO:0000256" key="1">
    <source>
        <dbReference type="ARBA" id="ARBA00001933"/>
    </source>
</evidence>
<dbReference type="GO" id="GO:0030170">
    <property type="term" value="F:pyridoxal phosphate binding"/>
    <property type="evidence" value="ECO:0007669"/>
    <property type="project" value="UniProtKB-UniRule"/>
</dbReference>
<evidence type="ECO:0000256" key="3">
    <source>
        <dbReference type="ARBA" id="ARBA00022793"/>
    </source>
</evidence>
<dbReference type="Gene3D" id="3.20.20.10">
    <property type="entry name" value="Alanine racemase"/>
    <property type="match status" value="1"/>
</dbReference>
<dbReference type="InterPro" id="IPR022644">
    <property type="entry name" value="De-COase2_N"/>
</dbReference>
<feature type="domain" description="Orn/DAP/Arg decarboxylase 2 C-terminal" evidence="15">
    <location>
        <begin position="37"/>
        <end position="388"/>
    </location>
</feature>
<dbReference type="AlphaFoldDB" id="A0A174DYW6"/>
<evidence type="ECO:0000313" key="18">
    <source>
        <dbReference type="Proteomes" id="UP000095594"/>
    </source>
</evidence>
<organism evidence="17 18">
    <name type="scientific">Clostridium disporicum</name>
    <dbReference type="NCBI Taxonomy" id="84024"/>
    <lineage>
        <taxon>Bacteria</taxon>
        <taxon>Bacillati</taxon>
        <taxon>Bacillota</taxon>
        <taxon>Clostridia</taxon>
        <taxon>Eubacteriales</taxon>
        <taxon>Clostridiaceae</taxon>
        <taxon>Clostridium</taxon>
    </lineage>
</organism>
<dbReference type="InterPro" id="IPR000183">
    <property type="entry name" value="Orn/DAP/Arg_de-COase"/>
</dbReference>
<feature type="binding site" evidence="12">
    <location>
        <position position="390"/>
    </location>
    <ligand>
        <name>substrate</name>
    </ligand>
</feature>
<comment type="similarity">
    <text evidence="9 12">Belongs to the Orn/Lys/Arg decarboxylase class-II family. LysA subfamily.</text>
</comment>
<feature type="active site" description="Proton donor" evidence="13">
    <location>
        <position position="361"/>
    </location>
</feature>
<dbReference type="OrthoDB" id="9802241at2"/>
<comment type="subunit">
    <text evidence="12">Homodimer.</text>
</comment>
<dbReference type="NCBIfam" id="TIGR01048">
    <property type="entry name" value="lysA"/>
    <property type="match status" value="1"/>
</dbReference>
<feature type="binding site" evidence="12">
    <location>
        <position position="390"/>
    </location>
    <ligand>
        <name>pyridoxal 5'-phosphate</name>
        <dbReference type="ChEBI" id="CHEBI:597326"/>
    </ligand>
</feature>
<dbReference type="Gene3D" id="2.40.37.10">
    <property type="entry name" value="Lyase, Ornithine Decarboxylase, Chain A, domain 1"/>
    <property type="match status" value="1"/>
</dbReference>
<evidence type="ECO:0000256" key="2">
    <source>
        <dbReference type="ARBA" id="ARBA00022605"/>
    </source>
</evidence>
<feature type="binding site" evidence="12">
    <location>
        <position position="330"/>
    </location>
    <ligand>
        <name>substrate</name>
    </ligand>
</feature>
<dbReference type="HAMAP" id="MF_02120">
    <property type="entry name" value="LysA"/>
    <property type="match status" value="1"/>
</dbReference>
<keyword evidence="6 12" id="KW-0456">Lyase</keyword>
<dbReference type="PRINTS" id="PR01179">
    <property type="entry name" value="ODADCRBXLASE"/>
</dbReference>
<feature type="modified residue" description="N6-(pyridoxal phosphate)lysine" evidence="12 13">
    <location>
        <position position="66"/>
    </location>
</feature>
<comment type="pathway">
    <text evidence="8 12 14">Amino-acid biosynthesis; L-lysine biosynthesis via DAP pathway; L-lysine from DL-2,6-diaminopimelate: step 1/1.</text>
</comment>
<evidence type="ECO:0000256" key="7">
    <source>
        <dbReference type="ARBA" id="ARBA00050464"/>
    </source>
</evidence>
<keyword evidence="3 12" id="KW-0210">Decarboxylase</keyword>
<proteinExistence type="inferred from homology"/>
<name>A0A174DYW6_9CLOT</name>
<evidence type="ECO:0000256" key="10">
    <source>
        <dbReference type="ARBA" id="ARBA00066427"/>
    </source>
</evidence>
<dbReference type="GO" id="GO:0008836">
    <property type="term" value="F:diaminopimelate decarboxylase activity"/>
    <property type="evidence" value="ECO:0007669"/>
    <property type="project" value="UniProtKB-UniRule"/>
</dbReference>
<dbReference type="EMBL" id="CYZX01000007">
    <property type="protein sequence ID" value="CUO30407.1"/>
    <property type="molecule type" value="Genomic_DNA"/>
</dbReference>
<dbReference type="PRINTS" id="PR01181">
    <property type="entry name" value="DAPDCRBXLASE"/>
</dbReference>
<evidence type="ECO:0000259" key="15">
    <source>
        <dbReference type="Pfam" id="PF00278"/>
    </source>
</evidence>